<comment type="caution">
    <text evidence="1">The sequence shown here is derived from an EMBL/GenBank/DDBJ whole genome shotgun (WGS) entry which is preliminary data.</text>
</comment>
<reference evidence="2" key="1">
    <citation type="submission" date="2023-01" db="EMBL/GenBank/DDBJ databases">
        <title>Key to firefly adult light organ development and bioluminescence: homeobox transcription factors regulate luciferase expression and transportation to peroxisome.</title>
        <authorList>
            <person name="Fu X."/>
        </authorList>
    </citation>
    <scope>NUCLEOTIDE SEQUENCE [LARGE SCALE GENOMIC DNA]</scope>
</reference>
<protein>
    <submittedName>
        <fullName evidence="1">Uncharacterized protein</fullName>
    </submittedName>
</protein>
<name>A0AAN7SSD9_9COLE</name>
<dbReference type="EMBL" id="JARPUR010000001">
    <property type="protein sequence ID" value="KAK4883845.1"/>
    <property type="molecule type" value="Genomic_DNA"/>
</dbReference>
<dbReference type="AlphaFoldDB" id="A0AAN7SSD9"/>
<dbReference type="CDD" id="cd23992">
    <property type="entry name" value="PBP_GOBP"/>
    <property type="match status" value="1"/>
</dbReference>
<dbReference type="Proteomes" id="UP001353858">
    <property type="component" value="Unassembled WGS sequence"/>
</dbReference>
<dbReference type="Gene3D" id="1.10.238.20">
    <property type="entry name" value="Pheromone/general odorant binding protein domain"/>
    <property type="match status" value="1"/>
</dbReference>
<dbReference type="SMART" id="SM00708">
    <property type="entry name" value="PhBP"/>
    <property type="match status" value="1"/>
</dbReference>
<dbReference type="Pfam" id="PF01395">
    <property type="entry name" value="PBP_GOBP"/>
    <property type="match status" value="1"/>
</dbReference>
<dbReference type="GO" id="GO:0005549">
    <property type="term" value="F:odorant binding"/>
    <property type="evidence" value="ECO:0007669"/>
    <property type="project" value="InterPro"/>
</dbReference>
<evidence type="ECO:0000313" key="1">
    <source>
        <dbReference type="EMBL" id="KAK4883845.1"/>
    </source>
</evidence>
<keyword evidence="2" id="KW-1185">Reference proteome</keyword>
<gene>
    <name evidence="1" type="ORF">RN001_000116</name>
</gene>
<dbReference type="InterPro" id="IPR036728">
    <property type="entry name" value="PBP_GOBP_sf"/>
</dbReference>
<dbReference type="SUPFAM" id="SSF47565">
    <property type="entry name" value="Insect pheromone/odorant-binding proteins"/>
    <property type="match status" value="1"/>
</dbReference>
<sequence>MEVPLVYRQNWEDLITRVRSECICEIGVSSSLAINFFFKAEYSSDLCVHCYVKCITVKLNLMSSSTGEVIEHEFLRQVAGTTPSMISRCKNGTIALKDPCLIGYYMYQCIVSSLLVPV</sequence>
<dbReference type="InterPro" id="IPR006170">
    <property type="entry name" value="PBP/GOBP"/>
</dbReference>
<organism evidence="1 2">
    <name type="scientific">Aquatica leii</name>
    <dbReference type="NCBI Taxonomy" id="1421715"/>
    <lineage>
        <taxon>Eukaryota</taxon>
        <taxon>Metazoa</taxon>
        <taxon>Ecdysozoa</taxon>
        <taxon>Arthropoda</taxon>
        <taxon>Hexapoda</taxon>
        <taxon>Insecta</taxon>
        <taxon>Pterygota</taxon>
        <taxon>Neoptera</taxon>
        <taxon>Endopterygota</taxon>
        <taxon>Coleoptera</taxon>
        <taxon>Polyphaga</taxon>
        <taxon>Elateriformia</taxon>
        <taxon>Elateroidea</taxon>
        <taxon>Lampyridae</taxon>
        <taxon>Luciolinae</taxon>
        <taxon>Aquatica</taxon>
    </lineage>
</organism>
<proteinExistence type="predicted"/>
<accession>A0AAN7SSD9</accession>
<evidence type="ECO:0000313" key="2">
    <source>
        <dbReference type="Proteomes" id="UP001353858"/>
    </source>
</evidence>